<comment type="similarity">
    <text evidence="1">Belongs to the GILT family.</text>
</comment>
<dbReference type="OMA" id="AGQECAK"/>
<dbReference type="CTD" id="8232271"/>
<dbReference type="GeneID" id="8232271"/>
<evidence type="ECO:0000313" key="5">
    <source>
        <dbReference type="Proteomes" id="UP000009046"/>
    </source>
</evidence>
<dbReference type="GO" id="GO:0016671">
    <property type="term" value="F:oxidoreductase activity, acting on a sulfur group of donors, disulfide as acceptor"/>
    <property type="evidence" value="ECO:0007669"/>
    <property type="project" value="InterPro"/>
</dbReference>
<dbReference type="KEGG" id="phu:Phum_PHUM032320"/>
<sequence length="161" mass="18449">MRFFRNQLSSAYKNDEIREKVFFDLVPFGHGRVQENPFVVKCQHGPKECLGNVLHACFYSRHDNNEKQVNFGVCTMSTNNPPTAGQECAKKLNYSYDGVENCASGTEGEKYQLLNGKKTLDFKPKIKFIPTIVFNNVYVEADQNESLKNFEKLVLNKLKNL</sequence>
<dbReference type="VEuPathDB" id="VectorBase:PHUM032320"/>
<reference evidence="3" key="2">
    <citation type="submission" date="2007-04" db="EMBL/GenBank/DDBJ databases">
        <title>The genome of the human body louse.</title>
        <authorList>
            <consortium name="The Human Body Louse Genome Consortium"/>
            <person name="Kirkness E."/>
            <person name="Walenz B."/>
            <person name="Hass B."/>
            <person name="Bruggner R."/>
            <person name="Strausberg R."/>
        </authorList>
    </citation>
    <scope>NUCLEOTIDE SEQUENCE</scope>
    <source>
        <strain evidence="3">USDA</strain>
    </source>
</reference>
<accession>E0VA92</accession>
<evidence type="ECO:0008006" key="6">
    <source>
        <dbReference type="Google" id="ProtNLM"/>
    </source>
</evidence>
<dbReference type="EMBL" id="AAZO01000386">
    <property type="status" value="NOT_ANNOTATED_CDS"/>
    <property type="molecule type" value="Genomic_DNA"/>
</dbReference>
<reference evidence="4" key="3">
    <citation type="submission" date="2020-05" db="UniProtKB">
        <authorList>
            <consortium name="EnsemblMetazoa"/>
        </authorList>
    </citation>
    <scope>IDENTIFICATION</scope>
    <source>
        <strain evidence="4">USDA</strain>
    </source>
</reference>
<evidence type="ECO:0000313" key="4">
    <source>
        <dbReference type="EnsemblMetazoa" id="PHUM032320-PA"/>
    </source>
</evidence>
<evidence type="ECO:0000313" key="3">
    <source>
        <dbReference type="EMBL" id="EEB10298.1"/>
    </source>
</evidence>
<keyword evidence="2" id="KW-0325">Glycoprotein</keyword>
<dbReference type="EnsemblMetazoa" id="PHUM032320-RA">
    <property type="protein sequence ID" value="PHUM032320-PA"/>
    <property type="gene ID" value="PHUM032320"/>
</dbReference>
<dbReference type="HOGENOM" id="CLU_066886_2_1_1"/>
<dbReference type="RefSeq" id="XP_002423036.1">
    <property type="nucleotide sequence ID" value="XM_002422991.1"/>
</dbReference>
<gene>
    <name evidence="4" type="primary">8232271</name>
    <name evidence="3" type="ORF">Phum_PHUM032320</name>
</gene>
<organism>
    <name type="scientific">Pediculus humanus subsp. corporis</name>
    <name type="common">Body louse</name>
    <dbReference type="NCBI Taxonomy" id="121224"/>
    <lineage>
        <taxon>Eukaryota</taxon>
        <taxon>Metazoa</taxon>
        <taxon>Ecdysozoa</taxon>
        <taxon>Arthropoda</taxon>
        <taxon>Hexapoda</taxon>
        <taxon>Insecta</taxon>
        <taxon>Pterygota</taxon>
        <taxon>Neoptera</taxon>
        <taxon>Paraneoptera</taxon>
        <taxon>Psocodea</taxon>
        <taxon>Troctomorpha</taxon>
        <taxon>Phthiraptera</taxon>
        <taxon>Anoplura</taxon>
        <taxon>Pediculidae</taxon>
        <taxon>Pediculus</taxon>
    </lineage>
</organism>
<protein>
    <recommendedName>
        <fullName evidence="6">Gamma-interferon-inducible lysosomal thiol reductase</fullName>
    </recommendedName>
</protein>
<dbReference type="AlphaFoldDB" id="E0VA92"/>
<dbReference type="Pfam" id="PF03227">
    <property type="entry name" value="GILT"/>
    <property type="match status" value="1"/>
</dbReference>
<proteinExistence type="inferred from homology"/>
<dbReference type="InParanoid" id="E0VA92"/>
<dbReference type="Proteomes" id="UP000009046">
    <property type="component" value="Unassembled WGS sequence"/>
</dbReference>
<dbReference type="PANTHER" id="PTHR13234:SF68">
    <property type="entry name" value="GH19763P"/>
    <property type="match status" value="1"/>
</dbReference>
<dbReference type="InterPro" id="IPR004911">
    <property type="entry name" value="Interferon-induced_GILT"/>
</dbReference>
<evidence type="ECO:0000256" key="2">
    <source>
        <dbReference type="ARBA" id="ARBA00023180"/>
    </source>
</evidence>
<dbReference type="EMBL" id="DS235005">
    <property type="protein sequence ID" value="EEB10298.1"/>
    <property type="molecule type" value="Genomic_DNA"/>
</dbReference>
<dbReference type="OrthoDB" id="958254at2759"/>
<keyword evidence="5" id="KW-1185">Reference proteome</keyword>
<name>E0VA92_PEDHC</name>
<dbReference type="eggNOG" id="KOG3160">
    <property type="taxonomic scope" value="Eukaryota"/>
</dbReference>
<evidence type="ECO:0000256" key="1">
    <source>
        <dbReference type="ARBA" id="ARBA00005679"/>
    </source>
</evidence>
<reference evidence="3" key="1">
    <citation type="submission" date="2007-04" db="EMBL/GenBank/DDBJ databases">
        <title>Annotation of Pediculus humanus corporis strain USDA.</title>
        <authorList>
            <person name="Kirkness E."/>
            <person name="Hannick L."/>
            <person name="Hass B."/>
            <person name="Bruggner R."/>
            <person name="Lawson D."/>
            <person name="Bidwell S."/>
            <person name="Joardar V."/>
            <person name="Caler E."/>
            <person name="Walenz B."/>
            <person name="Inman J."/>
            <person name="Schobel S."/>
            <person name="Galinsky K."/>
            <person name="Amedeo P."/>
            <person name="Strausberg R."/>
        </authorList>
    </citation>
    <scope>NUCLEOTIDE SEQUENCE</scope>
    <source>
        <strain evidence="3">USDA</strain>
    </source>
</reference>
<dbReference type="PANTHER" id="PTHR13234">
    <property type="entry name" value="GAMMA-INTERFERON INDUCIBLE LYSOSOMAL THIOL REDUCTASE GILT"/>
    <property type="match status" value="1"/>
</dbReference>